<name>A0A481Z904_9VIRU</name>
<proteinExistence type="predicted"/>
<evidence type="ECO:0000313" key="1">
    <source>
        <dbReference type="EMBL" id="QBK92086.1"/>
    </source>
</evidence>
<dbReference type="EMBL" id="MK500567">
    <property type="protein sequence ID" value="QBK92086.1"/>
    <property type="molecule type" value="Genomic_DNA"/>
</dbReference>
<accession>A0A481Z904</accession>
<protein>
    <submittedName>
        <fullName evidence="1">Uncharacterized protein</fullName>
    </submittedName>
</protein>
<sequence length="352" mass="41183">MYIYILKTRNIICSNNISKNDFFRLATKYKMDKCTNSVWVLYYYRQDDPFGCGPEGVFHTEEEAIFAAMTRAGKVYRDANGVTTWYENGTDEPISFDELREIVKNKSGFDLRYPRNIDEWYRNGRDRTYMIKEFQVEKIDTSGENIRKSVTVVINCADCAIELSSSTGVVVVYEEESFKHICEKCSSRENEYRDRCSLCHKLCGEGWIGGYDKDGSCLCRACKKKEWNELCSGCCNYRYNDQHPVGNLDIRFCSSCVEKRGEVTLVCNYKNLREYNERNKKKADIKKILEEFTDLTNVKFDDTHQEARFDCSNIIEAEKMQSKIHRRRGFHPTVNISYKNGKYKPICTYIVK</sequence>
<reference evidence="1" key="1">
    <citation type="journal article" date="2019" name="MBio">
        <title>Virus Genomes from Deep Sea Sediments Expand the Ocean Megavirome and Support Independent Origins of Viral Gigantism.</title>
        <authorList>
            <person name="Backstrom D."/>
            <person name="Yutin N."/>
            <person name="Jorgensen S.L."/>
            <person name="Dharamshi J."/>
            <person name="Homa F."/>
            <person name="Zaremba-Niedwiedzka K."/>
            <person name="Spang A."/>
            <person name="Wolf Y.I."/>
            <person name="Koonin E.V."/>
            <person name="Ettema T.J."/>
        </authorList>
    </citation>
    <scope>NUCLEOTIDE SEQUENCE</scope>
</reference>
<gene>
    <name evidence="1" type="ORF">LCPAC304_04330</name>
</gene>
<organism evidence="1">
    <name type="scientific">Pithovirus LCPAC304</name>
    <dbReference type="NCBI Taxonomy" id="2506594"/>
    <lineage>
        <taxon>Viruses</taxon>
        <taxon>Pithoviruses</taxon>
    </lineage>
</organism>